<sequence length="1033" mass="112203">MPKTQSDKSDKIANPIAVVGMGCHYPGANQLSELWENILARRCQFRQFPDQRLPLSEYYDPDPATPDKTYGTRGAFIDGFQFDWINRRVPKKTVDGTDIVHWLALEVANKAIEDAGYRRDTIPTQKTGVILGNSLTGEHTRSNLMRLRWPYVRRALRAAAEVKGLSGTIVEELLEMMEKFYKSVFPPITEDTLAGGLSNTIAGRICNFFNFDGGGYTVDGACSSSLIAVVTAANALSNGDLDMALAGGIDISLDTFELIGFAKTGALTAQDMRVYDRRASGFVPGEGCGFVVLKRLEDARKAGDFVYAILKGWGISSDGKGGITAPSKFGQSKALLRAYQKAGYSPHTLHFIEGHGTGTPVGDRTELEGIALAMAAEGEIAPRSCGVTSFKSLVGHTKAAAGIGGFIKAVMAVNQRIVPPTVGCQEPNSIFETHALPLYPILQGEIHQPTTILKAGVSAMGFGGINSHVTLISGDAPSPQLKPSLDQRSLLVSNQDSEIFVFGANSLAQLLEYLQIFSEQAKGMSLADMVDLAAQNAQTLSPQTSIRAAIVAENPRELLERLEHLINILHSQPPAAGETYISQRKDIWLAHQVQRSRVAFLFPGQGSQKLNMARTLVERYSWARELVQQADLWLIESGFEPISPLIYRPLDRAVNQQQVEQWFKALTDVAPQAICLTSLLWKHYLKRLGLEPVALGGHSLGELTAFEAAGAYDEKTLLCFAAMRGKAMTVKGDSIGTMASLACSDATAQKLLQGISGYVTVANINSPQQTVISGEKTSVAAVCDLALAREIQVRQLSVANAFHSQMVAKAAEYLRKEAPIPEILEQVSLPLFTSVNGQIVNSGLNLKEHFAHQIVAQVNFVSLVENLKNKCDLIVEVGTGKVLSGLVGAIVPSPLCFPLESKPGIARDLNTFLAAYFVQGGEVNWQALYEQRLVRPFVPAAERLFVDNPCERSFPVSLEEIESSSAFSWREIQQSSPNTALAHSSNFSQPESLFADDELTTVLANYLLERGSFLSELISADIQSLPFVNTHNA</sequence>
<keyword evidence="1" id="KW-0596">Phosphopantetheine</keyword>
<evidence type="ECO:0000256" key="2">
    <source>
        <dbReference type="ARBA" id="ARBA00022553"/>
    </source>
</evidence>
<name>A0A6H9GZ14_MICAE</name>
<dbReference type="GO" id="GO:0004312">
    <property type="term" value="F:fatty acid synthase activity"/>
    <property type="evidence" value="ECO:0007669"/>
    <property type="project" value="TreeGrafter"/>
</dbReference>
<dbReference type="InterPro" id="IPR001227">
    <property type="entry name" value="Ac_transferase_dom_sf"/>
</dbReference>
<dbReference type="InterPro" id="IPR016036">
    <property type="entry name" value="Malonyl_transacylase_ACP-bd"/>
</dbReference>
<dbReference type="SUPFAM" id="SSF55048">
    <property type="entry name" value="Probable ACP-binding domain of malonyl-CoA ACP transacylase"/>
    <property type="match status" value="1"/>
</dbReference>
<organism evidence="4 5">
    <name type="scientific">Microcystis aeruginosa NIES-3804</name>
    <dbReference type="NCBI Taxonomy" id="2517783"/>
    <lineage>
        <taxon>Bacteria</taxon>
        <taxon>Bacillati</taxon>
        <taxon>Cyanobacteriota</taxon>
        <taxon>Cyanophyceae</taxon>
        <taxon>Oscillatoriophycideae</taxon>
        <taxon>Chroococcales</taxon>
        <taxon>Microcystaceae</taxon>
        <taxon>Microcystis</taxon>
    </lineage>
</organism>
<dbReference type="SUPFAM" id="SSF52151">
    <property type="entry name" value="FabD/lysophospholipase-like"/>
    <property type="match status" value="1"/>
</dbReference>
<dbReference type="InterPro" id="IPR014031">
    <property type="entry name" value="Ketoacyl_synth_C"/>
</dbReference>
<dbReference type="Pfam" id="PF00698">
    <property type="entry name" value="Acyl_transf_1"/>
    <property type="match status" value="1"/>
</dbReference>
<dbReference type="SUPFAM" id="SSF53901">
    <property type="entry name" value="Thiolase-like"/>
    <property type="match status" value="1"/>
</dbReference>
<gene>
    <name evidence="4" type="ORF">NIES3804_30520</name>
</gene>
<evidence type="ECO:0000313" key="4">
    <source>
        <dbReference type="EMBL" id="GCL51472.1"/>
    </source>
</evidence>
<dbReference type="InterPro" id="IPR050091">
    <property type="entry name" value="PKS_NRPS_Biosynth_Enz"/>
</dbReference>
<dbReference type="InterPro" id="IPR016039">
    <property type="entry name" value="Thiolase-like"/>
</dbReference>
<proteinExistence type="predicted"/>
<keyword evidence="2" id="KW-0597">Phosphoprotein</keyword>
<dbReference type="CDD" id="cd00833">
    <property type="entry name" value="PKS"/>
    <property type="match status" value="1"/>
</dbReference>
<evidence type="ECO:0000256" key="1">
    <source>
        <dbReference type="ARBA" id="ARBA00022450"/>
    </source>
</evidence>
<dbReference type="Pfam" id="PF02801">
    <property type="entry name" value="Ketoacyl-synt_C"/>
    <property type="match status" value="1"/>
</dbReference>
<evidence type="ECO:0000259" key="3">
    <source>
        <dbReference type="PROSITE" id="PS52004"/>
    </source>
</evidence>
<dbReference type="PROSITE" id="PS51257">
    <property type="entry name" value="PROKAR_LIPOPROTEIN"/>
    <property type="match status" value="1"/>
</dbReference>
<dbReference type="InterPro" id="IPR014043">
    <property type="entry name" value="Acyl_transferase_dom"/>
</dbReference>
<dbReference type="Pfam" id="PF00109">
    <property type="entry name" value="ketoacyl-synt"/>
    <property type="match status" value="1"/>
</dbReference>
<dbReference type="RefSeq" id="WP_159294187.1">
    <property type="nucleotide sequence ID" value="NZ_BJCI01000056.1"/>
</dbReference>
<protein>
    <submittedName>
        <fullName evidence="4">Beta ketoacyl-acyl carrier protein synthase</fullName>
    </submittedName>
</protein>
<dbReference type="GO" id="GO:0006633">
    <property type="term" value="P:fatty acid biosynthetic process"/>
    <property type="evidence" value="ECO:0007669"/>
    <property type="project" value="TreeGrafter"/>
</dbReference>
<dbReference type="Gene3D" id="3.40.47.10">
    <property type="match status" value="1"/>
</dbReference>
<reference evidence="4 5" key="1">
    <citation type="submission" date="2019-02" db="EMBL/GenBank/DDBJ databases">
        <title>Draft genome sequence of Arthrospira platensis NIES-3804.</title>
        <authorList>
            <person name="Yamaguchi H."/>
            <person name="Suzuki S."/>
            <person name="Kawachi M."/>
        </authorList>
    </citation>
    <scope>NUCLEOTIDE SEQUENCE [LARGE SCALE GENOMIC DNA]</scope>
    <source>
        <strain evidence="4 5">NIES-3804</strain>
    </source>
</reference>
<feature type="domain" description="Ketosynthase family 3 (KS3)" evidence="3">
    <location>
        <begin position="13"/>
        <end position="473"/>
    </location>
</feature>
<comment type="caution">
    <text evidence="4">The sequence shown here is derived from an EMBL/GenBank/DDBJ whole genome shotgun (WGS) entry which is preliminary data.</text>
</comment>
<dbReference type="SMART" id="SM00827">
    <property type="entry name" value="PKS_AT"/>
    <property type="match status" value="1"/>
</dbReference>
<dbReference type="EMBL" id="BJCI01000056">
    <property type="protein sequence ID" value="GCL51472.1"/>
    <property type="molecule type" value="Genomic_DNA"/>
</dbReference>
<dbReference type="PANTHER" id="PTHR43775">
    <property type="entry name" value="FATTY ACID SYNTHASE"/>
    <property type="match status" value="1"/>
</dbReference>
<dbReference type="PANTHER" id="PTHR43775:SF37">
    <property type="entry name" value="SI:DKEY-61P9.11"/>
    <property type="match status" value="1"/>
</dbReference>
<dbReference type="InterPro" id="IPR016035">
    <property type="entry name" value="Acyl_Trfase/lysoPLipase"/>
</dbReference>
<evidence type="ECO:0000313" key="5">
    <source>
        <dbReference type="Proteomes" id="UP000435041"/>
    </source>
</evidence>
<accession>A0A6H9GZ14</accession>
<dbReference type="InterPro" id="IPR014030">
    <property type="entry name" value="Ketoacyl_synth_N"/>
</dbReference>
<dbReference type="PROSITE" id="PS52004">
    <property type="entry name" value="KS3_2"/>
    <property type="match status" value="1"/>
</dbReference>
<dbReference type="AlphaFoldDB" id="A0A6H9GZ14"/>
<dbReference type="SMART" id="SM00825">
    <property type="entry name" value="PKS_KS"/>
    <property type="match status" value="1"/>
</dbReference>
<dbReference type="InterPro" id="IPR020841">
    <property type="entry name" value="PKS_Beta-ketoAc_synthase_dom"/>
</dbReference>
<dbReference type="Proteomes" id="UP000435041">
    <property type="component" value="Unassembled WGS sequence"/>
</dbReference>
<dbReference type="Gene3D" id="3.40.366.10">
    <property type="entry name" value="Malonyl-Coenzyme A Acyl Carrier Protein, domain 2"/>
    <property type="match status" value="1"/>
</dbReference>